<feature type="signal peptide" evidence="2">
    <location>
        <begin position="1"/>
        <end position="26"/>
    </location>
</feature>
<dbReference type="InterPro" id="IPR036415">
    <property type="entry name" value="Lamin_tail_dom_sf"/>
</dbReference>
<dbReference type="InterPro" id="IPR001322">
    <property type="entry name" value="Lamin_tail_dom"/>
</dbReference>
<feature type="domain" description="LTD" evidence="3">
    <location>
        <begin position="21"/>
        <end position="160"/>
    </location>
</feature>
<feature type="compositionally biased region" description="Low complexity" evidence="1">
    <location>
        <begin position="192"/>
        <end position="201"/>
    </location>
</feature>
<protein>
    <submittedName>
        <fullName evidence="4">Endonuclease/exonuclease/phosphatase family protein</fullName>
    </submittedName>
</protein>
<dbReference type="CDD" id="cd04486">
    <property type="entry name" value="YhcR_OBF_like"/>
    <property type="match status" value="1"/>
</dbReference>
<sequence>MPFPAPRPGAAALALALAAGSAAAVAGPAAAAGPGLVISEVYGGGGNSGATYTTDFVELVNTGSTAVDVSGWSVQYASASGTSWQVTPLSGTVAPGARYLVAQASGAGGTTPLPPADATGGTALGATSGKVALVTSTTALGCATACAAAPGVRDLVGYGTANDAEGAPAPAASNTTSVARAANGADTDDNAADLTAGAPTPAGGGGAGSGGPDPVAGLRIHDVQGAAHLSPHAGDLVADVPGVVTAVGPNRFWVQDPSPDADPATSEAILVFTGTAPTVAVGDAVTVTGTVTEYRAGGTSSANLTTTELTSPVVTTTATAQPLPAAALVGPGGLRPPGEVIDDDATGSVEEGGTFDPARDGIDFWESLEGMRLRLDDAPVVGPTNSYGESVVVPRGSGVRTARGGIVAREGDFNPERLVVGDALVALPTADVGDRFAGATVGVLDYDFGNFVLQPTSAPVLADGGLRRETTTAARGGELAVATFNVENLDPGDPQATFDRLAGVLVQNLRSPDVVALEEVQDDTGPTDDGVVTAGRTISQLLAAIRAAGGPVYSYRQIDPVDRADGGEPGGNIRNVLLFRTDRGLRFVDTPGGSATTATSVVTDRRGDPHLSASPGRIAPADAAWTSSRKPLAAEFSYRGRSLFVVANHFNSKGGDQPLFGRYQPPAVSSEVQRHQQAQLVRDFVTAIQRRDRDAAVVVLGDLNDFEFSTTADILVGDGSLVDLPRTLPQQERYTYVYQGNSEVLDHILISRGLARRGYAYDVVHVTSEFADQVSDHDPQVVRLRVAGRS</sequence>
<dbReference type="Pfam" id="PF00932">
    <property type="entry name" value="LTD"/>
    <property type="match status" value="1"/>
</dbReference>
<evidence type="ECO:0000256" key="1">
    <source>
        <dbReference type="SAM" id="MobiDB-lite"/>
    </source>
</evidence>
<dbReference type="Pfam" id="PF03372">
    <property type="entry name" value="Exo_endo_phos"/>
    <property type="match status" value="1"/>
</dbReference>
<feature type="chain" id="PRO_5046611824" evidence="2">
    <location>
        <begin position="27"/>
        <end position="790"/>
    </location>
</feature>
<keyword evidence="2" id="KW-0732">Signal</keyword>
<feature type="region of interest" description="Disordered" evidence="1">
    <location>
        <begin position="186"/>
        <end position="218"/>
    </location>
</feature>
<dbReference type="PANTHER" id="PTHR42834">
    <property type="entry name" value="ENDONUCLEASE/EXONUCLEASE/PHOSPHATASE FAMILY PROTEIN (AFU_ORTHOLOGUE AFUA_3G09210)"/>
    <property type="match status" value="1"/>
</dbReference>
<dbReference type="InterPro" id="IPR036691">
    <property type="entry name" value="Endo/exonu/phosph_ase_sf"/>
</dbReference>
<dbReference type="EMBL" id="BAABIL010000256">
    <property type="protein sequence ID" value="GAA4978433.1"/>
    <property type="molecule type" value="Genomic_DNA"/>
</dbReference>
<feature type="compositionally biased region" description="Gly residues" evidence="1">
    <location>
        <begin position="202"/>
        <end position="211"/>
    </location>
</feature>
<evidence type="ECO:0000259" key="3">
    <source>
        <dbReference type="PROSITE" id="PS51841"/>
    </source>
</evidence>
<dbReference type="GO" id="GO:0004519">
    <property type="term" value="F:endonuclease activity"/>
    <property type="evidence" value="ECO:0007669"/>
    <property type="project" value="UniProtKB-KW"/>
</dbReference>
<dbReference type="Proteomes" id="UP001501195">
    <property type="component" value="Unassembled WGS sequence"/>
</dbReference>
<evidence type="ECO:0000313" key="4">
    <source>
        <dbReference type="EMBL" id="GAA4978433.1"/>
    </source>
</evidence>
<dbReference type="SUPFAM" id="SSF74853">
    <property type="entry name" value="Lamin A/C globular tail domain"/>
    <property type="match status" value="1"/>
</dbReference>
<reference evidence="5" key="1">
    <citation type="journal article" date="2019" name="Int. J. Syst. Evol. Microbiol.">
        <title>The Global Catalogue of Microorganisms (GCM) 10K type strain sequencing project: providing services to taxonomists for standard genome sequencing and annotation.</title>
        <authorList>
            <consortium name="The Broad Institute Genomics Platform"/>
            <consortium name="The Broad Institute Genome Sequencing Center for Infectious Disease"/>
            <person name="Wu L."/>
            <person name="Ma J."/>
        </authorList>
    </citation>
    <scope>NUCLEOTIDE SEQUENCE [LARGE SCALE GENOMIC DNA]</scope>
    <source>
        <strain evidence="5">JCM 18126</strain>
    </source>
</reference>
<keyword evidence="4" id="KW-0255">Endonuclease</keyword>
<proteinExistence type="predicted"/>
<name>A0ABP9HTP8_9ACTN</name>
<keyword evidence="4" id="KW-0540">Nuclease</keyword>
<dbReference type="Gene3D" id="3.60.10.10">
    <property type="entry name" value="Endonuclease/exonuclease/phosphatase"/>
    <property type="match status" value="1"/>
</dbReference>
<dbReference type="PANTHER" id="PTHR42834:SF1">
    <property type="entry name" value="ENDONUCLEASE_EXONUCLEASE_PHOSPHATASE FAMILY PROTEIN (AFU_ORTHOLOGUE AFUA_3G09210)"/>
    <property type="match status" value="1"/>
</dbReference>
<dbReference type="PROSITE" id="PS51841">
    <property type="entry name" value="LTD"/>
    <property type="match status" value="1"/>
</dbReference>
<keyword evidence="5" id="KW-1185">Reference proteome</keyword>
<evidence type="ECO:0000313" key="5">
    <source>
        <dbReference type="Proteomes" id="UP001501195"/>
    </source>
</evidence>
<comment type="caution">
    <text evidence="4">The sequence shown here is derived from an EMBL/GenBank/DDBJ whole genome shotgun (WGS) entry which is preliminary data.</text>
</comment>
<keyword evidence="4" id="KW-0378">Hydrolase</keyword>
<dbReference type="InterPro" id="IPR005135">
    <property type="entry name" value="Endo/exonuclease/phosphatase"/>
</dbReference>
<dbReference type="SUPFAM" id="SSF56219">
    <property type="entry name" value="DNase I-like"/>
    <property type="match status" value="1"/>
</dbReference>
<evidence type="ECO:0000256" key="2">
    <source>
        <dbReference type="SAM" id="SignalP"/>
    </source>
</evidence>
<dbReference type="RefSeq" id="WP_345712235.1">
    <property type="nucleotide sequence ID" value="NZ_BAABIL010000256.1"/>
</dbReference>
<accession>A0ABP9HTP8</accession>
<organism evidence="4 5">
    <name type="scientific">Kineococcus glutinatus</name>
    <dbReference type="NCBI Taxonomy" id="1070872"/>
    <lineage>
        <taxon>Bacteria</taxon>
        <taxon>Bacillati</taxon>
        <taxon>Actinomycetota</taxon>
        <taxon>Actinomycetes</taxon>
        <taxon>Kineosporiales</taxon>
        <taxon>Kineosporiaceae</taxon>
        <taxon>Kineococcus</taxon>
    </lineage>
</organism>
<gene>
    <name evidence="4" type="ORF">GCM10023225_18850</name>
</gene>